<accession>A0A9D4Z5X1</accession>
<gene>
    <name evidence="1" type="ORF">GOP47_0022844</name>
</gene>
<comment type="caution">
    <text evidence="1">The sequence shown here is derived from an EMBL/GenBank/DDBJ whole genome shotgun (WGS) entry which is preliminary data.</text>
</comment>
<reference evidence="1" key="1">
    <citation type="submission" date="2021-01" db="EMBL/GenBank/DDBJ databases">
        <title>Adiantum capillus-veneris genome.</title>
        <authorList>
            <person name="Fang Y."/>
            <person name="Liao Q."/>
        </authorList>
    </citation>
    <scope>NUCLEOTIDE SEQUENCE</scope>
    <source>
        <strain evidence="1">H3</strain>
        <tissue evidence="1">Leaf</tissue>
    </source>
</reference>
<sequence>MPSLWVILPLLLEKKQKSFNFSHESRRQFCFKSWQSLGMIIFSGSTLWFHDTSHMSFQVSTNCHEEPLIWSSARLLSIDECRKTQEL</sequence>
<dbReference type="Proteomes" id="UP000886520">
    <property type="component" value="Chromosome 22"/>
</dbReference>
<dbReference type="AlphaFoldDB" id="A0A9D4Z5X1"/>
<evidence type="ECO:0000313" key="1">
    <source>
        <dbReference type="EMBL" id="KAI5062305.1"/>
    </source>
</evidence>
<dbReference type="EMBL" id="JABFUD020000022">
    <property type="protein sequence ID" value="KAI5062305.1"/>
    <property type="molecule type" value="Genomic_DNA"/>
</dbReference>
<proteinExistence type="predicted"/>
<evidence type="ECO:0000313" key="2">
    <source>
        <dbReference type="Proteomes" id="UP000886520"/>
    </source>
</evidence>
<organism evidence="1 2">
    <name type="scientific">Adiantum capillus-veneris</name>
    <name type="common">Maidenhair fern</name>
    <dbReference type="NCBI Taxonomy" id="13818"/>
    <lineage>
        <taxon>Eukaryota</taxon>
        <taxon>Viridiplantae</taxon>
        <taxon>Streptophyta</taxon>
        <taxon>Embryophyta</taxon>
        <taxon>Tracheophyta</taxon>
        <taxon>Polypodiopsida</taxon>
        <taxon>Polypodiidae</taxon>
        <taxon>Polypodiales</taxon>
        <taxon>Pteridineae</taxon>
        <taxon>Pteridaceae</taxon>
        <taxon>Vittarioideae</taxon>
        <taxon>Adiantum</taxon>
    </lineage>
</organism>
<keyword evidence="2" id="KW-1185">Reference proteome</keyword>
<protein>
    <submittedName>
        <fullName evidence="1">Uncharacterized protein</fullName>
    </submittedName>
</protein>
<name>A0A9D4Z5X1_ADICA</name>